<dbReference type="GO" id="GO:0005975">
    <property type="term" value="P:carbohydrate metabolic process"/>
    <property type="evidence" value="ECO:0007669"/>
    <property type="project" value="InterPro"/>
</dbReference>
<keyword evidence="2" id="KW-0378">Hydrolase</keyword>
<evidence type="ECO:0000256" key="1">
    <source>
        <dbReference type="ARBA" id="ARBA00007806"/>
    </source>
</evidence>
<dbReference type="AlphaFoldDB" id="A0A974P6U7"/>
<organism evidence="4">
    <name type="scientific">Phenylobacterium glaciei</name>
    <dbReference type="NCBI Taxonomy" id="2803784"/>
    <lineage>
        <taxon>Bacteria</taxon>
        <taxon>Pseudomonadati</taxon>
        <taxon>Pseudomonadota</taxon>
        <taxon>Alphaproteobacteria</taxon>
        <taxon>Caulobacterales</taxon>
        <taxon>Caulobacteraceae</taxon>
        <taxon>Phenylobacterium</taxon>
    </lineage>
</organism>
<keyword evidence="2" id="KW-0326">Glycosidase</keyword>
<dbReference type="Pfam" id="PF01055">
    <property type="entry name" value="Glyco_hydro_31_2nd"/>
    <property type="match status" value="1"/>
</dbReference>
<dbReference type="Gene3D" id="3.20.20.80">
    <property type="entry name" value="Glycosidases"/>
    <property type="match status" value="1"/>
</dbReference>
<dbReference type="PANTHER" id="PTHR22762">
    <property type="entry name" value="ALPHA-GLUCOSIDASE"/>
    <property type="match status" value="1"/>
</dbReference>
<feature type="domain" description="Glycoside hydrolase family 31 TIM barrel" evidence="3">
    <location>
        <begin position="1"/>
        <end position="84"/>
    </location>
</feature>
<reference evidence="4" key="1">
    <citation type="submission" date="2021-01" db="EMBL/GenBank/DDBJ databases">
        <title>Genome sequence of Phenylobacterium sp. 20VBR1 isolated from a valley glaceir, Ny-Alesund, Svalbard.</title>
        <authorList>
            <person name="Thomas F.A."/>
            <person name="Krishnan K.P."/>
            <person name="Sinha R.K."/>
        </authorList>
    </citation>
    <scope>NUCLEOTIDE SEQUENCE</scope>
    <source>
        <strain evidence="4">20VBR1</strain>
    </source>
</reference>
<proteinExistence type="inferred from homology"/>
<protein>
    <recommendedName>
        <fullName evidence="3">Glycoside hydrolase family 31 TIM barrel domain-containing protein</fullName>
    </recommendedName>
</protein>
<dbReference type="InterPro" id="IPR000322">
    <property type="entry name" value="Glyco_hydro_31_TIM"/>
</dbReference>
<gene>
    <name evidence="4" type="ORF">JKL49_19275</name>
</gene>
<sequence>MGLGLALSGVSNSGHDIGGFAGPAPDAELLARWVAAGVFMPRFSIHSWNDDGTANEPWMHAEATPAIRALIALRYRLMPYLYDLVWRHHRDFAPITRPTFHDFLAIPPAWPKTTRCCWGRPCWSPGGGAGPDRANGLSARRLQLVRRLDRDPVRGWDHRHPPAPWETRPCWCAKAAPFR</sequence>
<name>A0A974P6U7_9CAUL</name>
<evidence type="ECO:0000313" key="4">
    <source>
        <dbReference type="EMBL" id="QQZ52117.1"/>
    </source>
</evidence>
<evidence type="ECO:0000256" key="2">
    <source>
        <dbReference type="RuleBase" id="RU361185"/>
    </source>
</evidence>
<dbReference type="InterPro" id="IPR017853">
    <property type="entry name" value="GH"/>
</dbReference>
<dbReference type="GO" id="GO:0004553">
    <property type="term" value="F:hydrolase activity, hydrolyzing O-glycosyl compounds"/>
    <property type="evidence" value="ECO:0007669"/>
    <property type="project" value="InterPro"/>
</dbReference>
<comment type="similarity">
    <text evidence="1 2">Belongs to the glycosyl hydrolase 31 family.</text>
</comment>
<accession>A0A974P6U7</accession>
<evidence type="ECO:0000259" key="3">
    <source>
        <dbReference type="Pfam" id="PF01055"/>
    </source>
</evidence>
<dbReference type="SUPFAM" id="SSF51445">
    <property type="entry name" value="(Trans)glycosidases"/>
    <property type="match status" value="1"/>
</dbReference>
<dbReference type="EMBL" id="CP068570">
    <property type="protein sequence ID" value="QQZ52117.1"/>
    <property type="molecule type" value="Genomic_DNA"/>
</dbReference>
<dbReference type="PANTHER" id="PTHR22762:SF165">
    <property type="entry name" value="PUTATIVE (AFU_ORTHOLOGUE AFUA_1G06560)-RELATED"/>
    <property type="match status" value="1"/>
</dbReference>